<organism evidence="1 2">
    <name type="scientific">Drosophila erecta</name>
    <name type="common">Fruit fly</name>
    <dbReference type="NCBI Taxonomy" id="7220"/>
    <lineage>
        <taxon>Eukaryota</taxon>
        <taxon>Metazoa</taxon>
        <taxon>Ecdysozoa</taxon>
        <taxon>Arthropoda</taxon>
        <taxon>Hexapoda</taxon>
        <taxon>Insecta</taxon>
        <taxon>Pterygota</taxon>
        <taxon>Neoptera</taxon>
        <taxon>Endopterygota</taxon>
        <taxon>Diptera</taxon>
        <taxon>Brachycera</taxon>
        <taxon>Muscomorpha</taxon>
        <taxon>Ephydroidea</taxon>
        <taxon>Drosophilidae</taxon>
        <taxon>Drosophila</taxon>
        <taxon>Sophophora</taxon>
    </lineage>
</organism>
<evidence type="ECO:0000313" key="1">
    <source>
        <dbReference type="EMBL" id="EDV51511.1"/>
    </source>
</evidence>
<dbReference type="HOGENOM" id="CLU_147600_0_0_1"/>
<name>B3NH54_DROER</name>
<gene>
    <name evidence="1" type="primary">Dere\GG15553</name>
    <name evidence="1" type="synonym">dere_GLEANR_15619</name>
    <name evidence="1" type="synonym">GG15553</name>
    <name evidence="1" type="ORF">Dere_GG15553</name>
</gene>
<dbReference type="AlphaFoldDB" id="B3NH54"/>
<dbReference type="Proteomes" id="UP000008711">
    <property type="component" value="Unassembled WGS sequence"/>
</dbReference>
<dbReference type="EMBL" id="CH954178">
    <property type="protein sequence ID" value="EDV51511.1"/>
    <property type="molecule type" value="Genomic_DNA"/>
</dbReference>
<keyword evidence="2" id="KW-1185">Reference proteome</keyword>
<sequence>MTPKINKTSDVLTLNINDLRKIVPAAEIQWLEQKKRDEELLKTEREDIQLKLNKTLHRLIKLDDQLEVDRISDQEYRSLDSLRKRLNLRHQQLAERLVRVGTRLARAKSDLGKLETAIYEDLTNRGLI</sequence>
<dbReference type="PhylomeDB" id="B3NH54"/>
<dbReference type="OMA" id="CIQLKLN"/>
<dbReference type="OrthoDB" id="7854031at2759"/>
<reference evidence="1 2" key="1">
    <citation type="journal article" date="2007" name="Nature">
        <title>Evolution of genes and genomes on the Drosophila phylogeny.</title>
        <authorList>
            <consortium name="Drosophila 12 Genomes Consortium"/>
            <person name="Clark A.G."/>
            <person name="Eisen M.B."/>
            <person name="Smith D.R."/>
            <person name="Bergman C.M."/>
            <person name="Oliver B."/>
            <person name="Markow T.A."/>
            <person name="Kaufman T.C."/>
            <person name="Kellis M."/>
            <person name="Gelbart W."/>
            <person name="Iyer V.N."/>
            <person name="Pollard D.A."/>
            <person name="Sackton T.B."/>
            <person name="Larracuente A.M."/>
            <person name="Singh N.D."/>
            <person name="Abad J.P."/>
            <person name="Abt D.N."/>
            <person name="Adryan B."/>
            <person name="Aguade M."/>
            <person name="Akashi H."/>
            <person name="Anderson W.W."/>
            <person name="Aquadro C.F."/>
            <person name="Ardell D.H."/>
            <person name="Arguello R."/>
            <person name="Artieri C.G."/>
            <person name="Barbash D.A."/>
            <person name="Barker D."/>
            <person name="Barsanti P."/>
            <person name="Batterham P."/>
            <person name="Batzoglou S."/>
            <person name="Begun D."/>
            <person name="Bhutkar A."/>
            <person name="Blanco E."/>
            <person name="Bosak S.A."/>
            <person name="Bradley R.K."/>
            <person name="Brand A.D."/>
            <person name="Brent M.R."/>
            <person name="Brooks A.N."/>
            <person name="Brown R.H."/>
            <person name="Butlin R.K."/>
            <person name="Caggese C."/>
            <person name="Calvi B.R."/>
            <person name="Bernardo de Carvalho A."/>
            <person name="Caspi A."/>
            <person name="Castrezana S."/>
            <person name="Celniker S.E."/>
            <person name="Chang J.L."/>
            <person name="Chapple C."/>
            <person name="Chatterji S."/>
            <person name="Chinwalla A."/>
            <person name="Civetta A."/>
            <person name="Clifton S.W."/>
            <person name="Comeron J.M."/>
            <person name="Costello J.C."/>
            <person name="Coyne J.A."/>
            <person name="Daub J."/>
            <person name="David R.G."/>
            <person name="Delcher A.L."/>
            <person name="Delehaunty K."/>
            <person name="Do C.B."/>
            <person name="Ebling H."/>
            <person name="Edwards K."/>
            <person name="Eickbush T."/>
            <person name="Evans J.D."/>
            <person name="Filipski A."/>
            <person name="Findeiss S."/>
            <person name="Freyhult E."/>
            <person name="Fulton L."/>
            <person name="Fulton R."/>
            <person name="Garcia A.C."/>
            <person name="Gardiner A."/>
            <person name="Garfield D.A."/>
            <person name="Garvin B.E."/>
            <person name="Gibson G."/>
            <person name="Gilbert D."/>
            <person name="Gnerre S."/>
            <person name="Godfrey J."/>
            <person name="Good R."/>
            <person name="Gotea V."/>
            <person name="Gravely B."/>
            <person name="Greenberg A.J."/>
            <person name="Griffiths-Jones S."/>
            <person name="Gross S."/>
            <person name="Guigo R."/>
            <person name="Gustafson E.A."/>
            <person name="Haerty W."/>
            <person name="Hahn M.W."/>
            <person name="Halligan D.L."/>
            <person name="Halpern A.L."/>
            <person name="Halter G.M."/>
            <person name="Han M.V."/>
            <person name="Heger A."/>
            <person name="Hillier L."/>
            <person name="Hinrichs A.S."/>
            <person name="Holmes I."/>
            <person name="Hoskins R.A."/>
            <person name="Hubisz M.J."/>
            <person name="Hultmark D."/>
            <person name="Huntley M.A."/>
            <person name="Jaffe D.B."/>
            <person name="Jagadeeshan S."/>
            <person name="Jeck W.R."/>
            <person name="Johnson J."/>
            <person name="Jones C.D."/>
            <person name="Jordan W.C."/>
            <person name="Karpen G.H."/>
            <person name="Kataoka E."/>
            <person name="Keightley P.D."/>
            <person name="Kheradpour P."/>
            <person name="Kirkness E.F."/>
            <person name="Koerich L.B."/>
            <person name="Kristiansen K."/>
            <person name="Kudrna D."/>
            <person name="Kulathinal R.J."/>
            <person name="Kumar S."/>
            <person name="Kwok R."/>
            <person name="Lander E."/>
            <person name="Langley C.H."/>
            <person name="Lapoint R."/>
            <person name="Lazzaro B.P."/>
            <person name="Lee S.J."/>
            <person name="Levesque L."/>
            <person name="Li R."/>
            <person name="Lin C.F."/>
            <person name="Lin M.F."/>
            <person name="Lindblad-Toh K."/>
            <person name="Llopart A."/>
            <person name="Long M."/>
            <person name="Low L."/>
            <person name="Lozovsky E."/>
            <person name="Lu J."/>
            <person name="Luo M."/>
            <person name="Machado C.A."/>
            <person name="Makalowski W."/>
            <person name="Marzo M."/>
            <person name="Matsuda M."/>
            <person name="Matzkin L."/>
            <person name="McAllister B."/>
            <person name="McBride C.S."/>
            <person name="McKernan B."/>
            <person name="McKernan K."/>
            <person name="Mendez-Lago M."/>
            <person name="Minx P."/>
            <person name="Mollenhauer M.U."/>
            <person name="Montooth K."/>
            <person name="Mount S.M."/>
            <person name="Mu X."/>
            <person name="Myers E."/>
            <person name="Negre B."/>
            <person name="Newfeld S."/>
            <person name="Nielsen R."/>
            <person name="Noor M.A."/>
            <person name="O'Grady P."/>
            <person name="Pachter L."/>
            <person name="Papaceit M."/>
            <person name="Parisi M.J."/>
            <person name="Parisi M."/>
            <person name="Parts L."/>
            <person name="Pedersen J.S."/>
            <person name="Pesole G."/>
            <person name="Phillippy A.M."/>
            <person name="Ponting C.P."/>
            <person name="Pop M."/>
            <person name="Porcelli D."/>
            <person name="Powell J.R."/>
            <person name="Prohaska S."/>
            <person name="Pruitt K."/>
            <person name="Puig M."/>
            <person name="Quesneville H."/>
            <person name="Ram K.R."/>
            <person name="Rand D."/>
            <person name="Rasmussen M.D."/>
            <person name="Reed L.K."/>
            <person name="Reenan R."/>
            <person name="Reily A."/>
            <person name="Remington K.A."/>
            <person name="Rieger T.T."/>
            <person name="Ritchie M.G."/>
            <person name="Robin C."/>
            <person name="Rogers Y.H."/>
            <person name="Rohde C."/>
            <person name="Rozas J."/>
            <person name="Rubenfield M.J."/>
            <person name="Ruiz A."/>
            <person name="Russo S."/>
            <person name="Salzberg S.L."/>
            <person name="Sanchez-Gracia A."/>
            <person name="Saranga D.J."/>
            <person name="Sato H."/>
            <person name="Schaeffer S.W."/>
            <person name="Schatz M.C."/>
            <person name="Schlenke T."/>
            <person name="Schwartz R."/>
            <person name="Segarra C."/>
            <person name="Singh R.S."/>
            <person name="Sirot L."/>
            <person name="Sirota M."/>
            <person name="Sisneros N.B."/>
            <person name="Smith C.D."/>
            <person name="Smith T.F."/>
            <person name="Spieth J."/>
            <person name="Stage D.E."/>
            <person name="Stark A."/>
            <person name="Stephan W."/>
            <person name="Strausberg R.L."/>
            <person name="Strempel S."/>
            <person name="Sturgill D."/>
            <person name="Sutton G."/>
            <person name="Sutton G.G."/>
            <person name="Tao W."/>
            <person name="Teichmann S."/>
            <person name="Tobari Y.N."/>
            <person name="Tomimura Y."/>
            <person name="Tsolas J.M."/>
            <person name="Valente V.L."/>
            <person name="Venter E."/>
            <person name="Venter J.C."/>
            <person name="Vicario S."/>
            <person name="Vieira F.G."/>
            <person name="Vilella A.J."/>
            <person name="Villasante A."/>
            <person name="Walenz B."/>
            <person name="Wang J."/>
            <person name="Wasserman M."/>
            <person name="Watts T."/>
            <person name="Wilson D."/>
            <person name="Wilson R.K."/>
            <person name="Wing R.A."/>
            <person name="Wolfner M.F."/>
            <person name="Wong A."/>
            <person name="Wong G.K."/>
            <person name="Wu C.I."/>
            <person name="Wu G."/>
            <person name="Yamamoto D."/>
            <person name="Yang H.P."/>
            <person name="Yang S.P."/>
            <person name="Yorke J.A."/>
            <person name="Yoshida K."/>
            <person name="Zdobnov E."/>
            <person name="Zhang P."/>
            <person name="Zhang Y."/>
            <person name="Zimin A.V."/>
            <person name="Baldwin J."/>
            <person name="Abdouelleil A."/>
            <person name="Abdulkadir J."/>
            <person name="Abebe A."/>
            <person name="Abera B."/>
            <person name="Abreu J."/>
            <person name="Acer S.C."/>
            <person name="Aftuck L."/>
            <person name="Alexander A."/>
            <person name="An P."/>
            <person name="Anderson E."/>
            <person name="Anderson S."/>
            <person name="Arachi H."/>
            <person name="Azer M."/>
            <person name="Bachantsang P."/>
            <person name="Barry A."/>
            <person name="Bayul T."/>
            <person name="Berlin A."/>
            <person name="Bessette D."/>
            <person name="Bloom T."/>
            <person name="Blye J."/>
            <person name="Boguslavskiy L."/>
            <person name="Bonnet C."/>
            <person name="Boukhgalter B."/>
            <person name="Bourzgui I."/>
            <person name="Brown A."/>
            <person name="Cahill P."/>
            <person name="Channer S."/>
            <person name="Cheshatsang Y."/>
            <person name="Chuda L."/>
            <person name="Citroen M."/>
            <person name="Collymore A."/>
            <person name="Cooke P."/>
            <person name="Costello M."/>
            <person name="D'Aco K."/>
            <person name="Daza R."/>
            <person name="De Haan G."/>
            <person name="DeGray S."/>
            <person name="DeMaso C."/>
            <person name="Dhargay N."/>
            <person name="Dooley K."/>
            <person name="Dooley E."/>
            <person name="Doricent M."/>
            <person name="Dorje P."/>
            <person name="Dorjee K."/>
            <person name="Dupes A."/>
            <person name="Elong R."/>
            <person name="Falk J."/>
            <person name="Farina A."/>
            <person name="Faro S."/>
            <person name="Ferguson D."/>
            <person name="Fisher S."/>
            <person name="Foley C.D."/>
            <person name="Franke A."/>
            <person name="Friedrich D."/>
            <person name="Gadbois L."/>
            <person name="Gearin G."/>
            <person name="Gearin C.R."/>
            <person name="Giannoukos G."/>
            <person name="Goode T."/>
            <person name="Graham J."/>
            <person name="Grandbois E."/>
            <person name="Grewal S."/>
            <person name="Gyaltsen K."/>
            <person name="Hafez N."/>
            <person name="Hagos B."/>
            <person name="Hall J."/>
            <person name="Henson C."/>
            <person name="Hollinger A."/>
            <person name="Honan T."/>
            <person name="Huard M.D."/>
            <person name="Hughes L."/>
            <person name="Hurhula B."/>
            <person name="Husby M.E."/>
            <person name="Kamat A."/>
            <person name="Kanga B."/>
            <person name="Kashin S."/>
            <person name="Khazanovich D."/>
            <person name="Kisner P."/>
            <person name="Lance K."/>
            <person name="Lara M."/>
            <person name="Lee W."/>
            <person name="Lennon N."/>
            <person name="Letendre F."/>
            <person name="LeVine R."/>
            <person name="Lipovsky A."/>
            <person name="Liu X."/>
            <person name="Liu J."/>
            <person name="Liu S."/>
            <person name="Lokyitsang T."/>
            <person name="Lokyitsang Y."/>
            <person name="Lubonja R."/>
            <person name="Lui A."/>
            <person name="MacDonald P."/>
            <person name="Magnisalis V."/>
            <person name="Maru K."/>
            <person name="Matthews C."/>
            <person name="McCusker W."/>
            <person name="McDonough S."/>
            <person name="Mehta T."/>
            <person name="Meldrim J."/>
            <person name="Meneus L."/>
            <person name="Mihai O."/>
            <person name="Mihalev A."/>
            <person name="Mihova T."/>
            <person name="Mittelman R."/>
            <person name="Mlenga V."/>
            <person name="Montmayeur A."/>
            <person name="Mulrain L."/>
            <person name="Navidi A."/>
            <person name="Naylor J."/>
            <person name="Negash T."/>
            <person name="Nguyen T."/>
            <person name="Nguyen N."/>
            <person name="Nicol R."/>
            <person name="Norbu C."/>
            <person name="Norbu N."/>
            <person name="Novod N."/>
            <person name="O'Neill B."/>
            <person name="Osman S."/>
            <person name="Markiewicz E."/>
            <person name="Oyono O.L."/>
            <person name="Patti C."/>
            <person name="Phunkhang P."/>
            <person name="Pierre F."/>
            <person name="Priest M."/>
            <person name="Raghuraman S."/>
            <person name="Rege F."/>
            <person name="Reyes R."/>
            <person name="Rise C."/>
            <person name="Rogov P."/>
            <person name="Ross K."/>
            <person name="Ryan E."/>
            <person name="Settipalli S."/>
            <person name="Shea T."/>
            <person name="Sherpa N."/>
            <person name="Shi L."/>
            <person name="Shih D."/>
            <person name="Sparrow T."/>
            <person name="Spaulding J."/>
            <person name="Stalker J."/>
            <person name="Stange-Thomann N."/>
            <person name="Stavropoulos S."/>
            <person name="Stone C."/>
            <person name="Strader C."/>
            <person name="Tesfaye S."/>
            <person name="Thomson T."/>
            <person name="Thoulutsang Y."/>
            <person name="Thoulutsang D."/>
            <person name="Topham K."/>
            <person name="Topping I."/>
            <person name="Tsamla T."/>
            <person name="Vassiliev H."/>
            <person name="Vo A."/>
            <person name="Wangchuk T."/>
            <person name="Wangdi T."/>
            <person name="Weiand M."/>
            <person name="Wilkinson J."/>
            <person name="Wilson A."/>
            <person name="Yadav S."/>
            <person name="Young G."/>
            <person name="Yu Q."/>
            <person name="Zembek L."/>
            <person name="Zhong D."/>
            <person name="Zimmer A."/>
            <person name="Zwirko Z."/>
            <person name="Jaffe D.B."/>
            <person name="Alvarez P."/>
            <person name="Brockman W."/>
            <person name="Butler J."/>
            <person name="Chin C."/>
            <person name="Gnerre S."/>
            <person name="Grabherr M."/>
            <person name="Kleber M."/>
            <person name="Mauceli E."/>
            <person name="MacCallum I."/>
        </authorList>
    </citation>
    <scope>NUCLEOTIDE SEQUENCE [LARGE SCALE GENOMIC DNA]</scope>
    <source>
        <strain evidence="1 2">TSC#14021-0224.01</strain>
    </source>
</reference>
<protein>
    <submittedName>
        <fullName evidence="1">Uncharacterized protein</fullName>
    </submittedName>
</protein>
<reference evidence="1 2" key="2">
    <citation type="journal article" date="2008" name="Bioinformatics">
        <title>Assembly reconciliation.</title>
        <authorList>
            <person name="Zimin A.V."/>
            <person name="Smith D.R."/>
            <person name="Sutton G."/>
            <person name="Yorke J.A."/>
        </authorList>
    </citation>
    <scope>NUCLEOTIDE SEQUENCE [LARGE SCALE GENOMIC DNA]</scope>
    <source>
        <strain evidence="1 2">TSC#14021-0224.01</strain>
    </source>
</reference>
<accession>B3NH54</accession>
<evidence type="ECO:0000313" key="2">
    <source>
        <dbReference type="Proteomes" id="UP000008711"/>
    </source>
</evidence>
<dbReference type="KEGG" id="der:6544656"/>
<proteinExistence type="predicted"/>